<dbReference type="InterPro" id="IPR023213">
    <property type="entry name" value="CAT-like_dom_sf"/>
</dbReference>
<keyword evidence="2" id="KW-1185">Reference proteome</keyword>
<dbReference type="Gene3D" id="3.30.559.10">
    <property type="entry name" value="Chloramphenicol acetyltransferase-like domain"/>
    <property type="match status" value="1"/>
</dbReference>
<proteinExistence type="predicted"/>
<dbReference type="HOGENOM" id="CLU_2085505_0_0_1"/>
<dbReference type="AlphaFoldDB" id="A0A0A0HQT7"/>
<reference evidence="1 2" key="1">
    <citation type="journal article" date="2011" name="PLoS Genet.">
        <title>Comparative genomic analysis of human fungal pathogens causing paracoccidioidomycosis.</title>
        <authorList>
            <person name="Desjardins C.A."/>
            <person name="Champion M.D."/>
            <person name="Holder J.W."/>
            <person name="Muszewska A."/>
            <person name="Goldberg J."/>
            <person name="Bailao A.M."/>
            <person name="Brigido M.M."/>
            <person name="Ferreira M.E."/>
            <person name="Garcia A.M."/>
            <person name="Grynberg M."/>
            <person name="Gujja S."/>
            <person name="Heiman D.I."/>
            <person name="Henn M.R."/>
            <person name="Kodira C.D."/>
            <person name="Leon-Narvaez H."/>
            <person name="Longo L.V."/>
            <person name="Ma L.J."/>
            <person name="Malavazi I."/>
            <person name="Matsuo A.L."/>
            <person name="Morais F.V."/>
            <person name="Pereira M."/>
            <person name="Rodriguez-Brito S."/>
            <person name="Sakthikumar S."/>
            <person name="Salem-Izacc S.M."/>
            <person name="Sykes S.M."/>
            <person name="Teixeira M.M."/>
            <person name="Vallejo M.C."/>
            <person name="Walter M.E."/>
            <person name="Yandava C."/>
            <person name="Young S."/>
            <person name="Zeng Q."/>
            <person name="Zucker J."/>
            <person name="Felipe M.S."/>
            <person name="Goldman G.H."/>
            <person name="Haas B.J."/>
            <person name="McEwen J.G."/>
            <person name="Nino-Vega G."/>
            <person name="Puccia R."/>
            <person name="San-Blas G."/>
            <person name="Soares C.M."/>
            <person name="Birren B.W."/>
            <person name="Cuomo C.A."/>
        </authorList>
    </citation>
    <scope>NUCLEOTIDE SEQUENCE [LARGE SCALE GENOMIC DNA]</scope>
    <source>
        <strain evidence="1 2">Pb18</strain>
    </source>
</reference>
<dbReference type="Proteomes" id="UP000001628">
    <property type="component" value="Unassembled WGS sequence"/>
</dbReference>
<dbReference type="EMBL" id="KN275968">
    <property type="protein sequence ID" value="KGM91584.1"/>
    <property type="molecule type" value="Genomic_DNA"/>
</dbReference>
<sequence>MLSLFFSVNVRRRTSTPLPPTYLGNAFLAVITSLNTIKSPNRVPLTIGLVDSQPNPTDYKRGWGRLLGKVECFRVPGERGYGQIAVFPRTNDGGLEEEAMERLMSDVNFIESAELRE</sequence>
<gene>
    <name evidence="1" type="ORF">PADG_12359</name>
</gene>
<evidence type="ECO:0000313" key="2">
    <source>
        <dbReference type="Proteomes" id="UP000001628"/>
    </source>
</evidence>
<protein>
    <submittedName>
        <fullName evidence="1">Uncharacterized protein</fullName>
    </submittedName>
</protein>
<dbReference type="eggNOG" id="ENOG502T31T">
    <property type="taxonomic scope" value="Eukaryota"/>
</dbReference>
<dbReference type="GeneID" id="22588256"/>
<organism evidence="1 2">
    <name type="scientific">Paracoccidioides brasiliensis (strain Pb18)</name>
    <dbReference type="NCBI Taxonomy" id="502780"/>
    <lineage>
        <taxon>Eukaryota</taxon>
        <taxon>Fungi</taxon>
        <taxon>Dikarya</taxon>
        <taxon>Ascomycota</taxon>
        <taxon>Pezizomycotina</taxon>
        <taxon>Eurotiomycetes</taxon>
        <taxon>Eurotiomycetidae</taxon>
        <taxon>Onygenales</taxon>
        <taxon>Ajellomycetaceae</taxon>
        <taxon>Paracoccidioides</taxon>
    </lineage>
</organism>
<dbReference type="VEuPathDB" id="FungiDB:PADG_12359"/>
<dbReference type="RefSeq" id="XP_010763201.1">
    <property type="nucleotide sequence ID" value="XM_010764899.1"/>
</dbReference>
<dbReference type="KEGG" id="pbn:PADG_12359"/>
<accession>A0A0A0HQT7</accession>
<dbReference type="InParanoid" id="A0A0A0HQT7"/>
<dbReference type="STRING" id="502780.A0A0A0HQT7"/>
<evidence type="ECO:0000313" key="1">
    <source>
        <dbReference type="EMBL" id="KGM91584.1"/>
    </source>
</evidence>
<name>A0A0A0HQT7_PARBD</name>